<keyword evidence="2" id="KW-1185">Reference proteome</keyword>
<proteinExistence type="predicted"/>
<dbReference type="AlphaFoldDB" id="A0A328BMT9"/>
<dbReference type="RefSeq" id="WP_111275488.1">
    <property type="nucleotide sequence ID" value="NZ_QFYS01000002.1"/>
</dbReference>
<organism evidence="1 2">
    <name type="scientific">Phenylobacterium kunshanense</name>
    <dbReference type="NCBI Taxonomy" id="1445034"/>
    <lineage>
        <taxon>Bacteria</taxon>
        <taxon>Pseudomonadati</taxon>
        <taxon>Pseudomonadota</taxon>
        <taxon>Alphaproteobacteria</taxon>
        <taxon>Caulobacterales</taxon>
        <taxon>Caulobacteraceae</taxon>
        <taxon>Phenylobacterium</taxon>
    </lineage>
</organism>
<dbReference type="OrthoDB" id="512901at2"/>
<evidence type="ECO:0008006" key="3">
    <source>
        <dbReference type="Google" id="ProtNLM"/>
    </source>
</evidence>
<sequence length="159" mass="16897">MIFHVSIAADDPVRVGDAIARLWRAEAMPFPPIGAGSVIVLAGDHRNSAIEIYPRGTELHPAEGDADAEGRTGAPVRHGSVHMAIATPLAADEVFALAADYGWLAKARRRGGMFGVIELWVENALMVEVLTAEMQAEYLETMTPDGWRASLAAGPPLAA</sequence>
<gene>
    <name evidence="1" type="ORF">DJ019_05665</name>
</gene>
<dbReference type="EMBL" id="QFYS01000002">
    <property type="protein sequence ID" value="RAK67879.1"/>
    <property type="molecule type" value="Genomic_DNA"/>
</dbReference>
<name>A0A328BMT9_9CAUL</name>
<protein>
    <recommendedName>
        <fullName evidence="3">VOC family protein</fullName>
    </recommendedName>
</protein>
<reference evidence="1 2" key="1">
    <citation type="submission" date="2018-05" db="EMBL/GenBank/DDBJ databases">
        <authorList>
            <person name="Lanie J.A."/>
            <person name="Ng W.-L."/>
            <person name="Kazmierczak K.M."/>
            <person name="Andrzejewski T.M."/>
            <person name="Davidsen T.M."/>
            <person name="Wayne K.J."/>
            <person name="Tettelin H."/>
            <person name="Glass J.I."/>
            <person name="Rusch D."/>
            <person name="Podicherti R."/>
            <person name="Tsui H.-C.T."/>
            <person name="Winkler M.E."/>
        </authorList>
    </citation>
    <scope>NUCLEOTIDE SEQUENCE [LARGE SCALE GENOMIC DNA]</scope>
    <source>
        <strain evidence="1 2">BUT-10</strain>
    </source>
</reference>
<evidence type="ECO:0000313" key="2">
    <source>
        <dbReference type="Proteomes" id="UP000249524"/>
    </source>
</evidence>
<comment type="caution">
    <text evidence="1">The sequence shown here is derived from an EMBL/GenBank/DDBJ whole genome shotgun (WGS) entry which is preliminary data.</text>
</comment>
<dbReference type="Proteomes" id="UP000249524">
    <property type="component" value="Unassembled WGS sequence"/>
</dbReference>
<evidence type="ECO:0000313" key="1">
    <source>
        <dbReference type="EMBL" id="RAK67879.1"/>
    </source>
</evidence>
<accession>A0A328BMT9</accession>